<dbReference type="Pfam" id="PF01695">
    <property type="entry name" value="IstB_IS21"/>
    <property type="match status" value="1"/>
</dbReference>
<gene>
    <name evidence="2" type="ORF">KDI_44480</name>
</gene>
<comment type="caution">
    <text evidence="2">The sequence shown here is derived from an EMBL/GenBank/DDBJ whole genome shotgun (WGS) entry which is preliminary data.</text>
</comment>
<protein>
    <submittedName>
        <fullName evidence="2">ATP-binding protein</fullName>
    </submittedName>
</protein>
<sequence>MERIQQRDEVIRQLEEDVDVKEIQAIIEDAVSRSSDQMREEREQQLLEKQPQLDDLVRFADATFDTFDETVPGVRHAYQTAFRYAMRPRGWLVLVGPNGCGKTHLAVAVAKERQEANDTMMIQTVPDLLDHLRSSFSSSTYERLFDQLRTVEFLVLDDLGAHVNSPWAQEKLFQLLNYRYNRMLPTLIIANHVSVDERIASRLSDRGLVTMVVMDQAKDYRPHNVLEQEKED</sequence>
<dbReference type="InterPro" id="IPR027417">
    <property type="entry name" value="P-loop_NTPase"/>
</dbReference>
<dbReference type="Gene3D" id="3.40.50.300">
    <property type="entry name" value="P-loop containing nucleotide triphosphate hydrolases"/>
    <property type="match status" value="1"/>
</dbReference>
<dbReference type="InterPro" id="IPR003593">
    <property type="entry name" value="AAA+_ATPase"/>
</dbReference>
<keyword evidence="2" id="KW-0547">Nucleotide-binding</keyword>
<dbReference type="InterPro" id="IPR002611">
    <property type="entry name" value="IstB_ATP-bd"/>
</dbReference>
<name>A0A5A5TIW6_9CHLR</name>
<dbReference type="PANTHER" id="PTHR30050:SF4">
    <property type="entry name" value="ATP-BINDING PROTEIN RV3427C IN INSERTION SEQUENCE-RELATED"/>
    <property type="match status" value="1"/>
</dbReference>
<dbReference type="AlphaFoldDB" id="A0A5A5TIW6"/>
<evidence type="ECO:0000313" key="3">
    <source>
        <dbReference type="Proteomes" id="UP000322530"/>
    </source>
</evidence>
<dbReference type="GO" id="GO:0005524">
    <property type="term" value="F:ATP binding"/>
    <property type="evidence" value="ECO:0007669"/>
    <property type="project" value="UniProtKB-KW"/>
</dbReference>
<feature type="domain" description="AAA+ ATPase" evidence="1">
    <location>
        <begin position="88"/>
        <end position="215"/>
    </location>
</feature>
<proteinExistence type="predicted"/>
<dbReference type="PANTHER" id="PTHR30050">
    <property type="entry name" value="CHROMOSOMAL REPLICATION INITIATOR PROTEIN DNAA"/>
    <property type="match status" value="1"/>
</dbReference>
<organism evidence="2 3">
    <name type="scientific">Dictyobacter arantiisoli</name>
    <dbReference type="NCBI Taxonomy" id="2014874"/>
    <lineage>
        <taxon>Bacteria</taxon>
        <taxon>Bacillati</taxon>
        <taxon>Chloroflexota</taxon>
        <taxon>Ktedonobacteria</taxon>
        <taxon>Ktedonobacterales</taxon>
        <taxon>Dictyobacteraceae</taxon>
        <taxon>Dictyobacter</taxon>
    </lineage>
</organism>
<dbReference type="RefSeq" id="WP_172632344.1">
    <property type="nucleotide sequence ID" value="NZ_BIXY01000086.1"/>
</dbReference>
<evidence type="ECO:0000259" key="1">
    <source>
        <dbReference type="SMART" id="SM00382"/>
    </source>
</evidence>
<dbReference type="SUPFAM" id="SSF52540">
    <property type="entry name" value="P-loop containing nucleoside triphosphate hydrolases"/>
    <property type="match status" value="1"/>
</dbReference>
<dbReference type="GO" id="GO:0006260">
    <property type="term" value="P:DNA replication"/>
    <property type="evidence" value="ECO:0007669"/>
    <property type="project" value="TreeGrafter"/>
</dbReference>
<dbReference type="SMART" id="SM00382">
    <property type="entry name" value="AAA"/>
    <property type="match status" value="1"/>
</dbReference>
<dbReference type="CDD" id="cd00009">
    <property type="entry name" value="AAA"/>
    <property type="match status" value="1"/>
</dbReference>
<evidence type="ECO:0000313" key="2">
    <source>
        <dbReference type="EMBL" id="GCF10884.1"/>
    </source>
</evidence>
<keyword evidence="2" id="KW-0067">ATP-binding</keyword>
<dbReference type="Proteomes" id="UP000322530">
    <property type="component" value="Unassembled WGS sequence"/>
</dbReference>
<accession>A0A5A5TIW6</accession>
<reference evidence="2 3" key="1">
    <citation type="submission" date="2019-01" db="EMBL/GenBank/DDBJ databases">
        <title>Draft genome sequence of Dictyobacter sp. Uno17.</title>
        <authorList>
            <person name="Wang C.M."/>
            <person name="Zheng Y."/>
            <person name="Sakai Y."/>
            <person name="Abe K."/>
            <person name="Yokota A."/>
            <person name="Yabe S."/>
        </authorList>
    </citation>
    <scope>NUCLEOTIDE SEQUENCE [LARGE SCALE GENOMIC DNA]</scope>
    <source>
        <strain evidence="2 3">Uno17</strain>
    </source>
</reference>
<keyword evidence="3" id="KW-1185">Reference proteome</keyword>
<dbReference type="EMBL" id="BIXY01000086">
    <property type="protein sequence ID" value="GCF10884.1"/>
    <property type="molecule type" value="Genomic_DNA"/>
</dbReference>